<dbReference type="Pfam" id="PF20508">
    <property type="entry name" value="DUF6734"/>
    <property type="match status" value="1"/>
</dbReference>
<gene>
    <name evidence="2" type="ORF">T190115A13A_20104</name>
</gene>
<organism evidence="2 3">
    <name type="scientific">Tenacibaculum vairaonense</name>
    <dbReference type="NCBI Taxonomy" id="3137860"/>
    <lineage>
        <taxon>Bacteria</taxon>
        <taxon>Pseudomonadati</taxon>
        <taxon>Bacteroidota</taxon>
        <taxon>Flavobacteriia</taxon>
        <taxon>Flavobacteriales</taxon>
        <taxon>Flavobacteriaceae</taxon>
        <taxon>Tenacibaculum</taxon>
    </lineage>
</organism>
<evidence type="ECO:0000313" key="3">
    <source>
        <dbReference type="Proteomes" id="UP001497602"/>
    </source>
</evidence>
<evidence type="ECO:0000313" key="2">
    <source>
        <dbReference type="EMBL" id="CAL2106824.1"/>
    </source>
</evidence>
<name>A0ABM9PM96_9FLAO</name>
<dbReference type="Proteomes" id="UP001497602">
    <property type="component" value="Unassembled WGS sequence"/>
</dbReference>
<dbReference type="EMBL" id="CAXJRC010000022">
    <property type="protein sequence ID" value="CAL2106824.1"/>
    <property type="molecule type" value="Genomic_DNA"/>
</dbReference>
<evidence type="ECO:0000259" key="1">
    <source>
        <dbReference type="Pfam" id="PF20508"/>
    </source>
</evidence>
<protein>
    <recommendedName>
        <fullName evidence="1">DUF6734 domain-containing protein</fullName>
    </recommendedName>
</protein>
<reference evidence="2 3" key="1">
    <citation type="submission" date="2024-05" db="EMBL/GenBank/DDBJ databases">
        <authorList>
            <person name="Duchaud E."/>
        </authorList>
    </citation>
    <scope>NUCLEOTIDE SEQUENCE [LARGE SCALE GENOMIC DNA]</scope>
    <source>
        <strain evidence="2">Ena-SAMPLE-TAB-13-05-2024-13:56:06:370-140305</strain>
    </source>
</reference>
<proteinExistence type="predicted"/>
<comment type="caution">
    <text evidence="2">The sequence shown here is derived from an EMBL/GenBank/DDBJ whole genome shotgun (WGS) entry which is preliminary data.</text>
</comment>
<dbReference type="InterPro" id="IPR046621">
    <property type="entry name" value="DUF6734"/>
</dbReference>
<accession>A0ABM9PM96</accession>
<feature type="domain" description="DUF6734" evidence="1">
    <location>
        <begin position="28"/>
        <end position="271"/>
    </location>
</feature>
<sequence>MKQSPKIIYSLDTYPLINNRWNMGNRLKETIYMTALSVLQSHLWYPEIELYVDETAYKYLYMLPCKVTLIPHNWNADLWMKVKMQAIEKQTQPFVHIDTDIFLSKYVSFDFDKVLLERKEASYKRHYKPQLAFFNAYTNHLTFWHNDLQKTYSCGVIGFNDMKLKSQFIKAYQEVEKVYTNFKQEYIPFKKKGYEPCIVIEQYTLACLLDKHKITPTLLLEGESLFQHTKKAKEIGFSHLFGVKKYEDTIVKTIEERLQNIFPFWYQEIKKELIKSKYMNDYKVTF</sequence>
<dbReference type="RefSeq" id="WP_348705583.1">
    <property type="nucleotide sequence ID" value="NZ_CAXIYA010000033.1"/>
</dbReference>
<keyword evidence="3" id="KW-1185">Reference proteome</keyword>